<dbReference type="Proteomes" id="UP000197156">
    <property type="component" value="Chromosome"/>
</dbReference>
<dbReference type="RefSeq" id="WP_237268635.1">
    <property type="nucleotide sequence ID" value="NZ_CP014854.1"/>
</dbReference>
<dbReference type="InterPro" id="IPR020536">
    <property type="entry name" value="ThiI_AANH"/>
</dbReference>
<dbReference type="GeneID" id="70363199"/>
<evidence type="ECO:0000259" key="3">
    <source>
        <dbReference type="Pfam" id="PF02568"/>
    </source>
</evidence>
<organism evidence="4 5">
    <name type="scientific">Thermococcus celer Vu 13 = JCM 8558</name>
    <dbReference type="NCBI Taxonomy" id="1293037"/>
    <lineage>
        <taxon>Archaea</taxon>
        <taxon>Methanobacteriati</taxon>
        <taxon>Methanobacteriota</taxon>
        <taxon>Thermococci</taxon>
        <taxon>Thermococcales</taxon>
        <taxon>Thermococcaceae</taxon>
        <taxon>Thermococcus</taxon>
    </lineage>
</organism>
<protein>
    <recommendedName>
        <fullName evidence="3">Thil AANH domain-containing protein</fullName>
    </recommendedName>
</protein>
<evidence type="ECO:0000313" key="4">
    <source>
        <dbReference type="EMBL" id="ASI98725.1"/>
    </source>
</evidence>
<proteinExistence type="predicted"/>
<dbReference type="AlphaFoldDB" id="A0A218P1D6"/>
<keyword evidence="2" id="KW-0067">ATP-binding</keyword>
<dbReference type="GO" id="GO:0002937">
    <property type="term" value="P:tRNA 4-thiouridine biosynthesis"/>
    <property type="evidence" value="ECO:0007669"/>
    <property type="project" value="TreeGrafter"/>
</dbReference>
<dbReference type="PANTHER" id="PTHR43209:SF1">
    <property type="entry name" value="TRNA SULFURTRANSFERASE"/>
    <property type="match status" value="1"/>
</dbReference>
<evidence type="ECO:0000256" key="1">
    <source>
        <dbReference type="ARBA" id="ARBA00022741"/>
    </source>
</evidence>
<feature type="domain" description="Thil AANH" evidence="3">
    <location>
        <begin position="2"/>
        <end position="50"/>
    </location>
</feature>
<gene>
    <name evidence="4" type="ORF">A3L02_03680</name>
</gene>
<dbReference type="Pfam" id="PF02568">
    <property type="entry name" value="ThiI"/>
    <property type="match status" value="1"/>
</dbReference>
<dbReference type="EMBL" id="CP014854">
    <property type="protein sequence ID" value="ASI98725.1"/>
    <property type="molecule type" value="Genomic_DNA"/>
</dbReference>
<keyword evidence="5" id="KW-1185">Reference proteome</keyword>
<reference evidence="4 5" key="1">
    <citation type="submission" date="2016-03" db="EMBL/GenBank/DDBJ databases">
        <title>Complete genome sequence of Thermococcus celer.</title>
        <authorList>
            <person name="Oger P.M."/>
        </authorList>
    </citation>
    <scope>NUCLEOTIDE SEQUENCE [LARGE SCALE GENOMIC DNA]</scope>
    <source>
        <strain evidence="4 5">Vu 13</strain>
    </source>
</reference>
<dbReference type="PANTHER" id="PTHR43209">
    <property type="entry name" value="TRNA SULFURTRANSFERASE"/>
    <property type="match status" value="1"/>
</dbReference>
<dbReference type="GO" id="GO:0004810">
    <property type="term" value="F:CCA tRNA nucleotidyltransferase activity"/>
    <property type="evidence" value="ECO:0007669"/>
    <property type="project" value="InterPro"/>
</dbReference>
<evidence type="ECO:0000256" key="2">
    <source>
        <dbReference type="ARBA" id="ARBA00022840"/>
    </source>
</evidence>
<dbReference type="GO" id="GO:0005829">
    <property type="term" value="C:cytosol"/>
    <property type="evidence" value="ECO:0007669"/>
    <property type="project" value="TreeGrafter"/>
</dbReference>
<accession>A0A218P1D6</accession>
<keyword evidence="1" id="KW-0547">Nucleotide-binding</keyword>
<name>A0A218P1D6_THECE</name>
<dbReference type="SUPFAM" id="SSF52402">
    <property type="entry name" value="Adenine nucleotide alpha hydrolases-like"/>
    <property type="match status" value="1"/>
</dbReference>
<dbReference type="Gene3D" id="3.40.50.620">
    <property type="entry name" value="HUPs"/>
    <property type="match status" value="1"/>
</dbReference>
<dbReference type="GO" id="GO:0005524">
    <property type="term" value="F:ATP binding"/>
    <property type="evidence" value="ECO:0007669"/>
    <property type="project" value="UniProtKB-KW"/>
</dbReference>
<evidence type="ECO:0000313" key="5">
    <source>
        <dbReference type="Proteomes" id="UP000197156"/>
    </source>
</evidence>
<dbReference type="InterPro" id="IPR014729">
    <property type="entry name" value="Rossmann-like_a/b/a_fold"/>
</dbReference>
<sequence>MGAMAIITGDSPGQVVSQTLVTRHIISAVSDLPILGPVIGLDKEEIVRIAGHRDVRYKR</sequence>
<dbReference type="InterPro" id="IPR050102">
    <property type="entry name" value="tRNA_sulfurtransferase_ThiI"/>
</dbReference>
<dbReference type="KEGG" id="tce:A3L02_03680"/>
<dbReference type="GO" id="GO:0052837">
    <property type="term" value="P:thiazole biosynthetic process"/>
    <property type="evidence" value="ECO:0007669"/>
    <property type="project" value="TreeGrafter"/>
</dbReference>